<evidence type="ECO:0000259" key="1">
    <source>
        <dbReference type="PROSITE" id="PS51186"/>
    </source>
</evidence>
<sequence length="146" mass="15621">MAFNAVELPVPAPDLIAVLEAAGLPTDDLHEAGRRFYRFEDEAGLIGYGALEQLSPDALIRSIVVIDSRRGGGHGSAILSWLETEAAGRKAAGLYLLTTSATAFFQRHGYTALPRSAAPPAIAASRQFSTLCPASATFMFKELRTR</sequence>
<dbReference type="InterPro" id="IPR016181">
    <property type="entry name" value="Acyl_CoA_acyltransferase"/>
</dbReference>
<organism evidence="2 3">
    <name type="scientific">Brevundimonas bullata</name>
    <dbReference type="NCBI Taxonomy" id="13160"/>
    <lineage>
        <taxon>Bacteria</taxon>
        <taxon>Pseudomonadati</taxon>
        <taxon>Pseudomonadota</taxon>
        <taxon>Alphaproteobacteria</taxon>
        <taxon>Caulobacterales</taxon>
        <taxon>Caulobacteraceae</taxon>
        <taxon>Brevundimonas</taxon>
    </lineage>
</organism>
<keyword evidence="2" id="KW-0808">Transferase</keyword>
<keyword evidence="2" id="KW-0012">Acyltransferase</keyword>
<dbReference type="EMBL" id="JACHKY010000004">
    <property type="protein sequence ID" value="MBB4798764.1"/>
    <property type="molecule type" value="Genomic_DNA"/>
</dbReference>
<dbReference type="Proteomes" id="UP000539957">
    <property type="component" value="Unassembled WGS sequence"/>
</dbReference>
<dbReference type="NCBIfam" id="NF040501">
    <property type="entry name" value="resist_ArsN2"/>
    <property type="match status" value="1"/>
</dbReference>
<dbReference type="SUPFAM" id="SSF55729">
    <property type="entry name" value="Acyl-CoA N-acyltransferases (Nat)"/>
    <property type="match status" value="1"/>
</dbReference>
<proteinExistence type="predicted"/>
<gene>
    <name evidence="2" type="ORF">HNP32_002518</name>
</gene>
<protein>
    <submittedName>
        <fullName evidence="2">Amino-acid N-acetyltransferase</fullName>
        <ecNumber evidence="2">2.3.1.1</ecNumber>
    </submittedName>
</protein>
<dbReference type="Gene3D" id="3.40.630.30">
    <property type="match status" value="1"/>
</dbReference>
<name>A0A7W7IQR6_9CAUL</name>
<dbReference type="InterPro" id="IPR000182">
    <property type="entry name" value="GNAT_dom"/>
</dbReference>
<dbReference type="RefSeq" id="WP_184270831.1">
    <property type="nucleotide sequence ID" value="NZ_JACHKY010000004.1"/>
</dbReference>
<keyword evidence="3" id="KW-1185">Reference proteome</keyword>
<evidence type="ECO:0000313" key="2">
    <source>
        <dbReference type="EMBL" id="MBB4798764.1"/>
    </source>
</evidence>
<dbReference type="EC" id="2.3.1.1" evidence="2"/>
<dbReference type="Pfam" id="PF13508">
    <property type="entry name" value="Acetyltransf_7"/>
    <property type="match status" value="1"/>
</dbReference>
<reference evidence="2 3" key="1">
    <citation type="submission" date="2020-08" db="EMBL/GenBank/DDBJ databases">
        <title>Functional genomics of gut bacteria from endangered species of beetles.</title>
        <authorList>
            <person name="Carlos-Shanley C."/>
        </authorList>
    </citation>
    <scope>NUCLEOTIDE SEQUENCE [LARGE SCALE GENOMIC DNA]</scope>
    <source>
        <strain evidence="2 3">S00123</strain>
    </source>
</reference>
<dbReference type="GO" id="GO:0016747">
    <property type="term" value="F:acyltransferase activity, transferring groups other than amino-acyl groups"/>
    <property type="evidence" value="ECO:0007669"/>
    <property type="project" value="InterPro"/>
</dbReference>
<dbReference type="CDD" id="cd04301">
    <property type="entry name" value="NAT_SF"/>
    <property type="match status" value="1"/>
</dbReference>
<dbReference type="PROSITE" id="PS51186">
    <property type="entry name" value="GNAT"/>
    <property type="match status" value="1"/>
</dbReference>
<accession>A0A7W7IQR6</accession>
<comment type="caution">
    <text evidence="2">The sequence shown here is derived from an EMBL/GenBank/DDBJ whole genome shotgun (WGS) entry which is preliminary data.</text>
</comment>
<evidence type="ECO:0000313" key="3">
    <source>
        <dbReference type="Proteomes" id="UP000539957"/>
    </source>
</evidence>
<feature type="domain" description="N-acetyltransferase" evidence="1">
    <location>
        <begin position="1"/>
        <end position="144"/>
    </location>
</feature>
<dbReference type="AlphaFoldDB" id="A0A7W7IQR6"/>